<dbReference type="InterPro" id="IPR010323">
    <property type="entry name" value="DUF924"/>
</dbReference>
<dbReference type="Proteomes" id="UP000279962">
    <property type="component" value="Chromosome"/>
</dbReference>
<dbReference type="Pfam" id="PF06041">
    <property type="entry name" value="DUF924"/>
    <property type="match status" value="1"/>
</dbReference>
<organism evidence="1 2">
    <name type="scientific">Acinetobacter wuhouensis</name>
    <dbReference type="NCBI Taxonomy" id="1879050"/>
    <lineage>
        <taxon>Bacteria</taxon>
        <taxon>Pseudomonadati</taxon>
        <taxon>Pseudomonadota</taxon>
        <taxon>Gammaproteobacteria</taxon>
        <taxon>Moraxellales</taxon>
        <taxon>Moraxellaceae</taxon>
        <taxon>Acinetobacter</taxon>
    </lineage>
</organism>
<evidence type="ECO:0000313" key="2">
    <source>
        <dbReference type="Proteomes" id="UP000279962"/>
    </source>
</evidence>
<sequence>MNYQTVLDFWFSAETQPYWFAKSDAFDQQLRNQFLDTLEQARQAELWSWRENAEGRLAEIIVLDQFSRNLYRDYPASFAQDPMALALAQETIQLGLDQNLRPEQRSFLYMPFMHSESKIIHEQALKLFEGLGNPVNLDFEKKHKIIIDRFGRYPHRNEILGRESTVEEIEFLTQPNSSF</sequence>
<dbReference type="SUPFAM" id="SSF48452">
    <property type="entry name" value="TPR-like"/>
    <property type="match status" value="1"/>
</dbReference>
<dbReference type="EMBL" id="CP033133">
    <property type="protein sequence ID" value="AYO56057.1"/>
    <property type="molecule type" value="Genomic_DNA"/>
</dbReference>
<dbReference type="RefSeq" id="WP_087552620.1">
    <property type="nucleotide sequence ID" value="NZ_CP033133.1"/>
</dbReference>
<name>A0A3G2T8K9_9GAMM</name>
<gene>
    <name evidence="1" type="ORF">CDG68_21535</name>
</gene>
<proteinExistence type="predicted"/>
<dbReference type="InterPro" id="IPR011990">
    <property type="entry name" value="TPR-like_helical_dom_sf"/>
</dbReference>
<protein>
    <submittedName>
        <fullName evidence="1">DUF924 domain-containing protein</fullName>
    </submittedName>
</protein>
<dbReference type="Gene3D" id="1.25.40.10">
    <property type="entry name" value="Tetratricopeptide repeat domain"/>
    <property type="match status" value="1"/>
</dbReference>
<accession>A0A3G2T8K9</accession>
<dbReference type="Gene3D" id="1.20.58.320">
    <property type="entry name" value="TPR-like"/>
    <property type="match status" value="1"/>
</dbReference>
<dbReference type="AlphaFoldDB" id="A0A3G2T8K9"/>
<evidence type="ECO:0000313" key="1">
    <source>
        <dbReference type="EMBL" id="AYO56057.1"/>
    </source>
</evidence>
<reference evidence="1 2" key="1">
    <citation type="submission" date="2018-10" db="EMBL/GenBank/DDBJ databases">
        <title>The complete genome of Acinetobacter wuhouensis strain WCHAW010062.</title>
        <authorList>
            <person name="Hu Y."/>
            <person name="Long H."/>
            <person name="Feng Y."/>
            <person name="Zong Z."/>
        </authorList>
    </citation>
    <scope>NUCLEOTIDE SEQUENCE [LARGE SCALE GENOMIC DNA]</scope>
    <source>
        <strain evidence="1 2">WCHAW010062</strain>
    </source>
</reference>